<evidence type="ECO:0000313" key="18">
    <source>
        <dbReference type="Proteomes" id="UP000003515"/>
    </source>
</evidence>
<gene>
    <name evidence="15" type="ORF">VIA_001246</name>
    <name evidence="16" type="ORF">VIOR3934_08241</name>
</gene>
<dbReference type="Pfam" id="PF21623">
    <property type="entry name" value="HK_sensor_dom_bact"/>
    <property type="match status" value="1"/>
</dbReference>
<feature type="domain" description="PAC" evidence="13">
    <location>
        <begin position="414"/>
        <end position="468"/>
    </location>
</feature>
<reference evidence="15 18" key="1">
    <citation type="submission" date="2009-10" db="EMBL/GenBank/DDBJ databases">
        <authorList>
            <consortium name="Los Alamos National Laboratory (LANL)"/>
            <consortium name="National Microbial Pathogen Data Resource (NMPDR)"/>
            <person name="Munk A.C."/>
            <person name="Chertkov O."/>
            <person name="Tapia R."/>
            <person name="Green L."/>
            <person name="Rogers Y."/>
            <person name="Detter J.C."/>
            <person name="Bruce D."/>
            <person name="Brettin T.S."/>
            <person name="Colwell R.R."/>
            <person name="Huq A."/>
            <person name="Grim C.J."/>
            <person name="Hasan N.A."/>
            <person name="Bartels D."/>
            <person name="Vonstein V."/>
        </authorList>
    </citation>
    <scope>NUCLEOTIDE SEQUENCE [LARGE SCALE GENOMIC DNA]</scope>
    <source>
        <strain evidence="15 18">CIP 102891</strain>
    </source>
</reference>
<evidence type="ECO:0000256" key="10">
    <source>
        <dbReference type="ARBA" id="ARBA00034247"/>
    </source>
</evidence>
<protein>
    <recommendedName>
        <fullName evidence="3">diguanylate cyclase</fullName>
        <ecNumber evidence="3">2.7.7.65</ecNumber>
    </recommendedName>
</protein>
<dbReference type="PANTHER" id="PTHR45138">
    <property type="entry name" value="REGULATORY COMPONENTS OF SENSORY TRANSDUCTION SYSTEM"/>
    <property type="match status" value="1"/>
</dbReference>
<dbReference type="AlphaFoldDB" id="C9QDU8"/>
<dbReference type="InterPro" id="IPR000014">
    <property type="entry name" value="PAS"/>
</dbReference>
<dbReference type="InterPro" id="IPR048760">
    <property type="entry name" value="VP0354-like_sensor_dom"/>
</dbReference>
<dbReference type="InterPro" id="IPR035965">
    <property type="entry name" value="PAS-like_dom_sf"/>
</dbReference>
<evidence type="ECO:0000313" key="16">
    <source>
        <dbReference type="EMBL" id="EGU52769.1"/>
    </source>
</evidence>
<keyword evidence="11" id="KW-0812">Transmembrane</keyword>
<dbReference type="RefSeq" id="WP_004411826.1">
    <property type="nucleotide sequence ID" value="NZ_ACZV01000004.1"/>
</dbReference>
<comment type="catalytic activity">
    <reaction evidence="10">
        <text>2 GTP = 3',3'-c-di-GMP + 2 diphosphate</text>
        <dbReference type="Rhea" id="RHEA:24898"/>
        <dbReference type="ChEBI" id="CHEBI:33019"/>
        <dbReference type="ChEBI" id="CHEBI:37565"/>
        <dbReference type="ChEBI" id="CHEBI:58805"/>
        <dbReference type="EC" id="2.7.7.65"/>
    </reaction>
</comment>
<dbReference type="GO" id="GO:1902201">
    <property type="term" value="P:negative regulation of bacterial-type flagellum-dependent cell motility"/>
    <property type="evidence" value="ECO:0007669"/>
    <property type="project" value="TreeGrafter"/>
</dbReference>
<dbReference type="SMART" id="SM00086">
    <property type="entry name" value="PAC"/>
    <property type="match status" value="1"/>
</dbReference>
<evidence type="ECO:0000256" key="2">
    <source>
        <dbReference type="ARBA" id="ARBA00004533"/>
    </source>
</evidence>
<dbReference type="InterPro" id="IPR029151">
    <property type="entry name" value="Sensor-like_sf"/>
</dbReference>
<evidence type="ECO:0000256" key="7">
    <source>
        <dbReference type="ARBA" id="ARBA00022777"/>
    </source>
</evidence>
<feature type="domain" description="PAS" evidence="12">
    <location>
        <begin position="343"/>
        <end position="388"/>
    </location>
</feature>
<keyword evidence="4" id="KW-0597">Phosphoprotein</keyword>
<reference evidence="16 17" key="3">
    <citation type="journal article" date="2012" name="Int. J. Syst. Evol. Microbiol.">
        <title>Vibrio caribbeanicus sp. nov., isolated from the marine sponge Scleritoderma cyanea.</title>
        <authorList>
            <person name="Hoffmann M."/>
            <person name="Monday S.R."/>
            <person name="Allard M.W."/>
            <person name="Strain E.A."/>
            <person name="Whittaker P."/>
            <person name="Naum M."/>
            <person name="McCarthy P.J."/>
            <person name="Lopez J.V."/>
            <person name="Fischer M."/>
            <person name="Brown E.W."/>
        </authorList>
    </citation>
    <scope>NUCLEOTIDE SEQUENCE [LARGE SCALE GENOMIC DNA]</scope>
    <source>
        <strain evidence="16">CIP 102891</strain>
        <strain evidence="17">CIP 102891 / ATCC 33934</strain>
    </source>
</reference>
<keyword evidence="11" id="KW-0472">Membrane</keyword>
<reference evidence="16" key="2">
    <citation type="submission" date="2011-08" db="EMBL/GenBank/DDBJ databases">
        <authorList>
            <person name="Hoffman M."/>
            <person name="Strain E.A."/>
            <person name="Brown E."/>
            <person name="Allard M.W."/>
        </authorList>
    </citation>
    <scope>NUCLEOTIDE SEQUENCE</scope>
    <source>
        <strain evidence="16">CIP 102891</strain>
    </source>
</reference>
<dbReference type="Proteomes" id="UP000003515">
    <property type="component" value="Unassembled WGS sequence"/>
</dbReference>
<dbReference type="PROSITE" id="PS50113">
    <property type="entry name" value="PAC"/>
    <property type="match status" value="1"/>
</dbReference>
<dbReference type="EMBL" id="ACZV01000004">
    <property type="protein sequence ID" value="EEX94088.1"/>
    <property type="molecule type" value="Genomic_DNA"/>
</dbReference>
<evidence type="ECO:0000256" key="11">
    <source>
        <dbReference type="SAM" id="Phobius"/>
    </source>
</evidence>
<evidence type="ECO:0000313" key="15">
    <source>
        <dbReference type="EMBL" id="EEX94088.1"/>
    </source>
</evidence>
<dbReference type="GO" id="GO:0005524">
    <property type="term" value="F:ATP binding"/>
    <property type="evidence" value="ECO:0007669"/>
    <property type="project" value="UniProtKB-KW"/>
</dbReference>
<dbReference type="PROSITE" id="PS50887">
    <property type="entry name" value="GGDEF"/>
    <property type="match status" value="1"/>
</dbReference>
<dbReference type="EC" id="2.7.7.65" evidence="3"/>
<dbReference type="STRING" id="675816.VIA_001246"/>
<dbReference type="PROSITE" id="PS50112">
    <property type="entry name" value="PAS"/>
    <property type="match status" value="1"/>
</dbReference>
<dbReference type="CDD" id="cd01949">
    <property type="entry name" value="GGDEF"/>
    <property type="match status" value="1"/>
</dbReference>
<dbReference type="Gene3D" id="3.30.450.20">
    <property type="entry name" value="PAS domain"/>
    <property type="match status" value="3"/>
</dbReference>
<evidence type="ECO:0000256" key="5">
    <source>
        <dbReference type="ARBA" id="ARBA00022679"/>
    </source>
</evidence>
<dbReference type="Pfam" id="PF00990">
    <property type="entry name" value="GGDEF"/>
    <property type="match status" value="1"/>
</dbReference>
<evidence type="ECO:0000259" key="13">
    <source>
        <dbReference type="PROSITE" id="PS50113"/>
    </source>
</evidence>
<dbReference type="PANTHER" id="PTHR45138:SF9">
    <property type="entry name" value="DIGUANYLATE CYCLASE DGCM-RELATED"/>
    <property type="match status" value="1"/>
</dbReference>
<dbReference type="SMART" id="SM00267">
    <property type="entry name" value="GGDEF"/>
    <property type="match status" value="1"/>
</dbReference>
<dbReference type="eggNOG" id="COG2199">
    <property type="taxonomic scope" value="Bacteria"/>
</dbReference>
<evidence type="ECO:0000259" key="14">
    <source>
        <dbReference type="PROSITE" id="PS50887"/>
    </source>
</evidence>
<evidence type="ECO:0000313" key="17">
    <source>
        <dbReference type="Proteomes" id="UP000002817"/>
    </source>
</evidence>
<dbReference type="GO" id="GO:0000160">
    <property type="term" value="P:phosphorelay signal transduction system"/>
    <property type="evidence" value="ECO:0007669"/>
    <property type="project" value="UniProtKB-KW"/>
</dbReference>
<dbReference type="Gene3D" id="3.30.70.270">
    <property type="match status" value="1"/>
</dbReference>
<dbReference type="PATRIC" id="fig|675816.5.peg.717"/>
<keyword evidence="11" id="KW-1133">Transmembrane helix</keyword>
<dbReference type="SUPFAM" id="SSF55785">
    <property type="entry name" value="PYP-like sensor domain (PAS domain)"/>
    <property type="match status" value="1"/>
</dbReference>
<organism evidence="16 17">
    <name type="scientific">Vibrio orientalis CIP 102891 = ATCC 33934</name>
    <dbReference type="NCBI Taxonomy" id="675816"/>
    <lineage>
        <taxon>Bacteria</taxon>
        <taxon>Pseudomonadati</taxon>
        <taxon>Pseudomonadota</taxon>
        <taxon>Gammaproteobacteria</taxon>
        <taxon>Vibrionales</taxon>
        <taxon>Vibrionaceae</taxon>
        <taxon>Vibrio</taxon>
        <taxon>Vibrio oreintalis group</taxon>
    </lineage>
</organism>
<dbReference type="EMBL" id="AFWH01000011">
    <property type="protein sequence ID" value="EGU52769.1"/>
    <property type="molecule type" value="Genomic_DNA"/>
</dbReference>
<keyword evidence="7" id="KW-0418">Kinase</keyword>
<name>C9QDU8_VIBOR</name>
<dbReference type="NCBIfam" id="TIGR00254">
    <property type="entry name" value="GGDEF"/>
    <property type="match status" value="1"/>
</dbReference>
<dbReference type="Proteomes" id="UP000002817">
    <property type="component" value="Unassembled WGS sequence"/>
</dbReference>
<dbReference type="FunFam" id="3.30.70.270:FF:000001">
    <property type="entry name" value="Diguanylate cyclase domain protein"/>
    <property type="match status" value="1"/>
</dbReference>
<keyword evidence="6" id="KW-0547">Nucleotide-binding</keyword>
<comment type="cofactor">
    <cofactor evidence="1">
        <name>Mg(2+)</name>
        <dbReference type="ChEBI" id="CHEBI:18420"/>
    </cofactor>
</comment>
<dbReference type="SUPFAM" id="SSF103190">
    <property type="entry name" value="Sensory domain-like"/>
    <property type="match status" value="2"/>
</dbReference>
<dbReference type="CDD" id="cd00130">
    <property type="entry name" value="PAS"/>
    <property type="match status" value="1"/>
</dbReference>
<dbReference type="InterPro" id="IPR043128">
    <property type="entry name" value="Rev_trsase/Diguanyl_cyclase"/>
</dbReference>
<dbReference type="InterPro" id="IPR029787">
    <property type="entry name" value="Nucleotide_cyclase"/>
</dbReference>
<dbReference type="GO" id="GO:0043709">
    <property type="term" value="P:cell adhesion involved in single-species biofilm formation"/>
    <property type="evidence" value="ECO:0007669"/>
    <property type="project" value="TreeGrafter"/>
</dbReference>
<keyword evidence="18" id="KW-1185">Reference proteome</keyword>
<evidence type="ECO:0000256" key="4">
    <source>
        <dbReference type="ARBA" id="ARBA00022553"/>
    </source>
</evidence>
<accession>C9QDU8</accession>
<evidence type="ECO:0000256" key="3">
    <source>
        <dbReference type="ARBA" id="ARBA00012528"/>
    </source>
</evidence>
<comment type="subcellular location">
    <subcellularLocation>
        <location evidence="2">Cell inner membrane</location>
    </subcellularLocation>
</comment>
<proteinExistence type="predicted"/>
<feature type="transmembrane region" description="Helical" evidence="11">
    <location>
        <begin position="317"/>
        <end position="336"/>
    </location>
</feature>
<evidence type="ECO:0000256" key="9">
    <source>
        <dbReference type="ARBA" id="ARBA00023012"/>
    </source>
</evidence>
<sequence length="633" mass="72747">MRQRSSKFLLQSIAVFSVLAFVPFLYFYSQFTQIDDKTELHIEQINRNKLEYAKVELQNSLQKMSESLRYLSHNNILLQALINPTETNTEALQDFWLLIARTQGYYSQLRFLDQEGQEIVRVNSGDGFIELVEEENLQNKSHRDYFTYARALGNREVGTFGIDLEQENGELVQPLTPTYRIIYPLNFNGQRLGYFVANLDLVRIYKSLAYKNHAKNLPSIVTAQGYYLMTPNGNDIMGHLVEENANINVANQYPLLWRGIQLSDSGTVKDQQGWYSFTKTQVGSSDNISAVTLFLKTDASEALAFSSDERRVLYQQGIFILIILILLTFTFVTWNYNHEKNSLDSKIARAAMNGMSAMIITDRNNRIIQVNEEFTRVSGFELEDVKGQKPSLFSSGKHSQEFYLNMWKQLENTGIWEGEVINKRRDGSHITQILRIQTVKHNSDTIQFYVASFVDISHRKELENRLRDLSEKDSMTSLWNRRKFDSEMQAHSARTKRYTNQAVSVLALIDIDHFKRVNDRYGHDKGDAVIRQVAKSLEKQLRETDLVARIGGEEFALILPHTDLREAEVVLNRIRVAVSLESELNITVSAGLTEICSHQDETYKRADIALYESKSLGRNKVSILSMTENDSIA</sequence>
<dbReference type="SUPFAM" id="SSF55073">
    <property type="entry name" value="Nucleotide cyclase"/>
    <property type="match status" value="1"/>
</dbReference>
<evidence type="ECO:0000256" key="8">
    <source>
        <dbReference type="ARBA" id="ARBA00022840"/>
    </source>
</evidence>
<dbReference type="Pfam" id="PF13426">
    <property type="entry name" value="PAS_9"/>
    <property type="match status" value="1"/>
</dbReference>
<dbReference type="GO" id="GO:0052621">
    <property type="term" value="F:diguanylate cyclase activity"/>
    <property type="evidence" value="ECO:0007669"/>
    <property type="project" value="UniProtKB-EC"/>
</dbReference>
<dbReference type="OrthoDB" id="9812260at2"/>
<dbReference type="InterPro" id="IPR000160">
    <property type="entry name" value="GGDEF_dom"/>
</dbReference>
<dbReference type="InterPro" id="IPR001610">
    <property type="entry name" value="PAC"/>
</dbReference>
<keyword evidence="9" id="KW-0902">Two-component regulatory system</keyword>
<comment type="caution">
    <text evidence="16">The sequence shown here is derived from an EMBL/GenBank/DDBJ whole genome shotgun (WGS) entry which is preliminary data.</text>
</comment>
<dbReference type="NCBIfam" id="TIGR00229">
    <property type="entry name" value="sensory_box"/>
    <property type="match status" value="1"/>
</dbReference>
<evidence type="ECO:0000256" key="1">
    <source>
        <dbReference type="ARBA" id="ARBA00001946"/>
    </source>
</evidence>
<dbReference type="InterPro" id="IPR050469">
    <property type="entry name" value="Diguanylate_Cyclase"/>
</dbReference>
<keyword evidence="5" id="KW-0808">Transferase</keyword>
<dbReference type="InterPro" id="IPR000700">
    <property type="entry name" value="PAS-assoc_C"/>
</dbReference>
<dbReference type="GO" id="GO:0005886">
    <property type="term" value="C:plasma membrane"/>
    <property type="evidence" value="ECO:0007669"/>
    <property type="project" value="UniProtKB-SubCell"/>
</dbReference>
<keyword evidence="8" id="KW-0067">ATP-binding</keyword>
<evidence type="ECO:0000256" key="6">
    <source>
        <dbReference type="ARBA" id="ARBA00022741"/>
    </source>
</evidence>
<feature type="domain" description="GGDEF" evidence="14">
    <location>
        <begin position="502"/>
        <end position="626"/>
    </location>
</feature>
<evidence type="ECO:0000259" key="12">
    <source>
        <dbReference type="PROSITE" id="PS50112"/>
    </source>
</evidence>
<dbReference type="GO" id="GO:0016301">
    <property type="term" value="F:kinase activity"/>
    <property type="evidence" value="ECO:0007669"/>
    <property type="project" value="UniProtKB-KW"/>
</dbReference>